<evidence type="ECO:0000256" key="4">
    <source>
        <dbReference type="SAM" id="MobiDB-lite"/>
    </source>
</evidence>
<comment type="catalytic activity">
    <reaction evidence="1">
        <text>AMP + H2O = D-ribose 5-phosphate + adenine</text>
        <dbReference type="Rhea" id="RHEA:20129"/>
        <dbReference type="ChEBI" id="CHEBI:15377"/>
        <dbReference type="ChEBI" id="CHEBI:16708"/>
        <dbReference type="ChEBI" id="CHEBI:78346"/>
        <dbReference type="ChEBI" id="CHEBI:456215"/>
        <dbReference type="EC" id="3.2.2.4"/>
    </reaction>
</comment>
<keyword evidence="6" id="KW-1185">Reference proteome</keyword>
<evidence type="ECO:0000256" key="2">
    <source>
        <dbReference type="ARBA" id="ARBA00011985"/>
    </source>
</evidence>
<evidence type="ECO:0000256" key="3">
    <source>
        <dbReference type="ARBA" id="ARBA00031983"/>
    </source>
</evidence>
<dbReference type="GO" id="GO:0008714">
    <property type="term" value="F:AMP nucleosidase activity"/>
    <property type="evidence" value="ECO:0007669"/>
    <property type="project" value="UniProtKB-EC"/>
</dbReference>
<organism evidence="5 6">
    <name type="scientific">Sediminihaliea albiluteola</name>
    <dbReference type="NCBI Taxonomy" id="2758564"/>
    <lineage>
        <taxon>Bacteria</taxon>
        <taxon>Pseudomonadati</taxon>
        <taxon>Pseudomonadota</taxon>
        <taxon>Gammaproteobacteria</taxon>
        <taxon>Cellvibrionales</taxon>
        <taxon>Halieaceae</taxon>
        <taxon>Sediminihaliea</taxon>
    </lineage>
</organism>
<dbReference type="GO" id="GO:0005829">
    <property type="term" value="C:cytosol"/>
    <property type="evidence" value="ECO:0007669"/>
    <property type="project" value="TreeGrafter"/>
</dbReference>
<dbReference type="Pfam" id="PF03641">
    <property type="entry name" value="Lysine_decarbox"/>
    <property type="match status" value="1"/>
</dbReference>
<feature type="region of interest" description="Disordered" evidence="4">
    <location>
        <begin position="1"/>
        <end position="24"/>
    </location>
</feature>
<accession>A0A7W2TU00</accession>
<gene>
    <name evidence="5" type="ORF">H2508_01765</name>
</gene>
<dbReference type="EMBL" id="JACFXU010000013">
    <property type="protein sequence ID" value="MBA6411835.1"/>
    <property type="molecule type" value="Genomic_DNA"/>
</dbReference>
<dbReference type="InterPro" id="IPR052341">
    <property type="entry name" value="LOG_family_nucleotidases"/>
</dbReference>
<dbReference type="InterPro" id="IPR031100">
    <property type="entry name" value="LOG_fam"/>
</dbReference>
<dbReference type="AlphaFoldDB" id="A0A7W2TU00"/>
<dbReference type="NCBIfam" id="TIGR00730">
    <property type="entry name" value="Rossman fold protein, TIGR00730 family"/>
    <property type="match status" value="1"/>
</dbReference>
<dbReference type="Gene3D" id="3.40.50.450">
    <property type="match status" value="1"/>
</dbReference>
<dbReference type="EC" id="3.2.2.4" evidence="2"/>
<proteinExistence type="predicted"/>
<dbReference type="PANTHER" id="PTHR43393">
    <property type="entry name" value="CYTOKININ RIBOSIDE 5'-MONOPHOSPHATE PHOSPHORIBOHYDROLASE"/>
    <property type="match status" value="1"/>
</dbReference>
<evidence type="ECO:0000256" key="1">
    <source>
        <dbReference type="ARBA" id="ARBA00000274"/>
    </source>
</evidence>
<dbReference type="PANTHER" id="PTHR43393:SF3">
    <property type="entry name" value="LYSINE DECARBOXYLASE-LIKE PROTEIN"/>
    <property type="match status" value="1"/>
</dbReference>
<comment type="caution">
    <text evidence="5">The sequence shown here is derived from an EMBL/GenBank/DDBJ whole genome shotgun (WGS) entry which is preliminary data.</text>
</comment>
<name>A0A7W2TU00_9GAMM</name>
<dbReference type="InterPro" id="IPR005269">
    <property type="entry name" value="LOG"/>
</dbReference>
<dbReference type="SUPFAM" id="SSF102405">
    <property type="entry name" value="MCP/YpsA-like"/>
    <property type="match status" value="1"/>
</dbReference>
<protein>
    <recommendedName>
        <fullName evidence="3">AMP nucleosidase</fullName>
        <ecNumber evidence="2">3.2.2.4</ecNumber>
    </recommendedName>
    <alternativeName>
        <fullName evidence="3">AMP nucleosidase</fullName>
    </alternativeName>
</protein>
<reference evidence="5 6" key="1">
    <citation type="submission" date="2020-07" db="EMBL/GenBank/DDBJ databases">
        <title>Halieaceae bacterium, F7430, whole genome shotgun sequencing project.</title>
        <authorList>
            <person name="Jiang S."/>
            <person name="Liu Z.W."/>
            <person name="Du Z.J."/>
        </authorList>
    </citation>
    <scope>NUCLEOTIDE SEQUENCE [LARGE SCALE GENOMIC DNA]</scope>
    <source>
        <strain evidence="5 6">F7430</strain>
    </source>
</reference>
<evidence type="ECO:0000313" key="6">
    <source>
        <dbReference type="Proteomes" id="UP000539350"/>
    </source>
</evidence>
<sequence length="306" mass="34001">MVNSPSKKGAASVSELQNSEHDRDALRRAIKDSDSYRLAHQDLDFLSSEDLRGLRLHLELLKPEAELRRQGISSTVVVFGSARVIAPERAQSELAELEAEIASAPCGDAEKNIEAKNIARRRLAQARYYDEAQRFASLISCRFQKEGRNDFVVVTGGGPGIMEAANRGAFEAGARSIGLNITLPFEQEPNPYISPELAFQFHYFALRKMHFLLRARALVAFPGGYGTLDELFDVLTLIQTGKMTPIPIVLVGSEFWTRVVDFDYLVEEGFINSEDAQLFSRVDTAEDAMAILEDFYASSTNGTKDQ</sequence>
<evidence type="ECO:0000313" key="5">
    <source>
        <dbReference type="EMBL" id="MBA6411835.1"/>
    </source>
</evidence>
<dbReference type="Proteomes" id="UP000539350">
    <property type="component" value="Unassembled WGS sequence"/>
</dbReference>
<dbReference type="GO" id="GO:0009691">
    <property type="term" value="P:cytokinin biosynthetic process"/>
    <property type="evidence" value="ECO:0007669"/>
    <property type="project" value="InterPro"/>
</dbReference>